<feature type="region of interest" description="Disordered" evidence="1">
    <location>
        <begin position="1"/>
        <end position="150"/>
    </location>
</feature>
<proteinExistence type="predicted"/>
<dbReference type="KEGG" id="csl:COCSUDRAFT_61507"/>
<feature type="region of interest" description="Disordered" evidence="1">
    <location>
        <begin position="239"/>
        <end position="263"/>
    </location>
</feature>
<feature type="compositionally biased region" description="Low complexity" evidence="1">
    <location>
        <begin position="254"/>
        <end position="263"/>
    </location>
</feature>
<feature type="compositionally biased region" description="Low complexity" evidence="1">
    <location>
        <begin position="99"/>
        <end position="109"/>
    </location>
</feature>
<evidence type="ECO:0000256" key="1">
    <source>
        <dbReference type="SAM" id="MobiDB-lite"/>
    </source>
</evidence>
<dbReference type="OrthoDB" id="552284at2759"/>
<keyword evidence="3" id="KW-1185">Reference proteome</keyword>
<accession>I0Z3R4</accession>
<evidence type="ECO:0000313" key="2">
    <source>
        <dbReference type="EMBL" id="EIE25283.1"/>
    </source>
</evidence>
<dbReference type="AlphaFoldDB" id="I0Z3R4"/>
<feature type="compositionally biased region" description="Polar residues" evidence="1">
    <location>
        <begin position="52"/>
        <end position="78"/>
    </location>
</feature>
<evidence type="ECO:0000313" key="3">
    <source>
        <dbReference type="Proteomes" id="UP000007264"/>
    </source>
</evidence>
<protein>
    <submittedName>
        <fullName evidence="2">Uncharacterized protein</fullName>
    </submittedName>
</protein>
<dbReference type="EMBL" id="AGSI01000004">
    <property type="protein sequence ID" value="EIE25283.1"/>
    <property type="molecule type" value="Genomic_DNA"/>
</dbReference>
<dbReference type="Proteomes" id="UP000007264">
    <property type="component" value="Unassembled WGS sequence"/>
</dbReference>
<dbReference type="GeneID" id="17043285"/>
<gene>
    <name evidence="2" type="ORF">COCSUDRAFT_61507</name>
</gene>
<reference evidence="2 3" key="1">
    <citation type="journal article" date="2012" name="Genome Biol.">
        <title>The genome of the polar eukaryotic microalga coccomyxa subellipsoidea reveals traits of cold adaptation.</title>
        <authorList>
            <person name="Blanc G."/>
            <person name="Agarkova I."/>
            <person name="Grimwood J."/>
            <person name="Kuo A."/>
            <person name="Brueggeman A."/>
            <person name="Dunigan D."/>
            <person name="Gurnon J."/>
            <person name="Ladunga I."/>
            <person name="Lindquist E."/>
            <person name="Lucas S."/>
            <person name="Pangilinan J."/>
            <person name="Proschold T."/>
            <person name="Salamov A."/>
            <person name="Schmutz J."/>
            <person name="Weeks D."/>
            <person name="Yamada T."/>
            <person name="Claverie J.M."/>
            <person name="Grigoriev I."/>
            <person name="Van Etten J."/>
            <person name="Lomsadze A."/>
            <person name="Borodovsky M."/>
        </authorList>
    </citation>
    <scope>NUCLEOTIDE SEQUENCE [LARGE SCALE GENOMIC DNA]</scope>
    <source>
        <strain evidence="2 3">C-169</strain>
    </source>
</reference>
<sequence>MHPLWDPQEIKLEDRRPSLGTLQTESDPSLHTVVTPLRHATQSRGAGFPAASSASETSGAQQLLKQSAQARSQMTWSTRAAAGVGEMGSESGPSSLMVDPQPSEPQAAAEDPEEEEGDSDDPTEKRQLKNQPRRPHLQGRFSGRLETKEDEKRLADECRMLGPFLGGVGKRGERSRLTLAKIVRGIASGDVRRHCEDRERKLAASLAPQDNAVARTTSADGRLVKSASGVAMVLVSGPPAATPASSAHADHLQEQSQQAQSEPVQVQAAVQAQSFQAKAQSLEKAAEAQNLQAQAVAHAQAQADAHAQAQHLAAKAHVHAQAHMEAAAQAHHLKSAAQYDGEHAQQVVAQTQHLEAKAQGHAQAQSQLVVHAHNLTAKAHAHANAQAQAQAQAQQAAEEACHLDAAAQQLQAEAHLVASKGPMGARQHHPDQQYADVSASMAGSMSDLRSAASLQRDHVVSGMQPQQAVHIQGCSPLQGTALGIPHSELDDSQLILAAAEVRFEDRVAMADSQPSLPERCDVLFNGSQQYVAAQHQELQRHAMAQAAPSALHLAAPAPGQLIQMAPGIQHSLDPSVQQGVPPGAVVIPADLGNHANSVQPQVMH</sequence>
<dbReference type="RefSeq" id="XP_005649827.1">
    <property type="nucleotide sequence ID" value="XM_005649770.1"/>
</dbReference>
<feature type="compositionally biased region" description="Acidic residues" evidence="1">
    <location>
        <begin position="110"/>
        <end position="121"/>
    </location>
</feature>
<name>I0Z3R4_COCSC</name>
<comment type="caution">
    <text evidence="2">The sequence shown here is derived from an EMBL/GenBank/DDBJ whole genome shotgun (WGS) entry which is preliminary data.</text>
</comment>
<feature type="compositionally biased region" description="Basic and acidic residues" evidence="1">
    <location>
        <begin position="8"/>
        <end position="17"/>
    </location>
</feature>
<feature type="compositionally biased region" description="Polar residues" evidence="1">
    <location>
        <begin position="20"/>
        <end position="29"/>
    </location>
</feature>
<organism evidence="2 3">
    <name type="scientific">Coccomyxa subellipsoidea (strain C-169)</name>
    <name type="common">Green microalga</name>
    <dbReference type="NCBI Taxonomy" id="574566"/>
    <lineage>
        <taxon>Eukaryota</taxon>
        <taxon>Viridiplantae</taxon>
        <taxon>Chlorophyta</taxon>
        <taxon>core chlorophytes</taxon>
        <taxon>Trebouxiophyceae</taxon>
        <taxon>Trebouxiophyceae incertae sedis</taxon>
        <taxon>Coccomyxaceae</taxon>
        <taxon>Coccomyxa</taxon>
        <taxon>Coccomyxa subellipsoidea</taxon>
    </lineage>
</organism>